<feature type="region of interest" description="Disordered" evidence="2">
    <location>
        <begin position="64"/>
        <end position="83"/>
    </location>
</feature>
<feature type="domain" description="SH2" evidence="3">
    <location>
        <begin position="15"/>
        <end position="133"/>
    </location>
</feature>
<dbReference type="InterPro" id="IPR000980">
    <property type="entry name" value="SH2"/>
</dbReference>
<name>A0AAN8G150_TRICO</name>
<dbReference type="SUPFAM" id="SSF55550">
    <property type="entry name" value="SH2 domain"/>
    <property type="match status" value="1"/>
</dbReference>
<dbReference type="Proteomes" id="UP001331761">
    <property type="component" value="Unassembled WGS sequence"/>
</dbReference>
<proteinExistence type="predicted"/>
<dbReference type="InterPro" id="IPR036860">
    <property type="entry name" value="SH2_dom_sf"/>
</dbReference>
<keyword evidence="1" id="KW-0727">SH2 domain</keyword>
<sequence>MLFYHSVQTLREFKFYHGFLPREDLPFLLHYVGEFIVRLSEVDGEGPRKREIILSVVCEGQPETKQNSEAMRRYEEQEEERLGRKQYEKRRGKIKNIIIRRKFGKYMVEPTHLFDSLSDLFKYYGHKPGHLMK</sequence>
<keyword evidence="5" id="KW-1185">Reference proteome</keyword>
<feature type="compositionally biased region" description="Basic and acidic residues" evidence="2">
    <location>
        <begin position="70"/>
        <end position="83"/>
    </location>
</feature>
<accession>A0AAN8G150</accession>
<evidence type="ECO:0000259" key="3">
    <source>
        <dbReference type="PROSITE" id="PS50001"/>
    </source>
</evidence>
<evidence type="ECO:0000313" key="5">
    <source>
        <dbReference type="Proteomes" id="UP001331761"/>
    </source>
</evidence>
<evidence type="ECO:0000313" key="4">
    <source>
        <dbReference type="EMBL" id="KAK5981220.1"/>
    </source>
</evidence>
<dbReference type="Gene3D" id="3.30.505.10">
    <property type="entry name" value="SH2 domain"/>
    <property type="match status" value="1"/>
</dbReference>
<protein>
    <recommendedName>
        <fullName evidence="3">SH2 domain-containing protein</fullName>
    </recommendedName>
</protein>
<evidence type="ECO:0000256" key="2">
    <source>
        <dbReference type="SAM" id="MobiDB-lite"/>
    </source>
</evidence>
<dbReference type="SMART" id="SM00252">
    <property type="entry name" value="SH2"/>
    <property type="match status" value="1"/>
</dbReference>
<reference evidence="4 5" key="1">
    <citation type="submission" date="2019-10" db="EMBL/GenBank/DDBJ databases">
        <title>Assembly and Annotation for the nematode Trichostrongylus colubriformis.</title>
        <authorList>
            <person name="Martin J."/>
        </authorList>
    </citation>
    <scope>NUCLEOTIDE SEQUENCE [LARGE SCALE GENOMIC DNA]</scope>
    <source>
        <strain evidence="4">G859</strain>
        <tissue evidence="4">Whole worm</tissue>
    </source>
</reference>
<comment type="caution">
    <text evidence="4">The sequence shown here is derived from an EMBL/GenBank/DDBJ whole genome shotgun (WGS) entry which is preliminary data.</text>
</comment>
<evidence type="ECO:0000256" key="1">
    <source>
        <dbReference type="PROSITE-ProRule" id="PRU00191"/>
    </source>
</evidence>
<dbReference type="PROSITE" id="PS50001">
    <property type="entry name" value="SH2"/>
    <property type="match status" value="1"/>
</dbReference>
<organism evidence="4 5">
    <name type="scientific">Trichostrongylus colubriformis</name>
    <name type="common">Black scour worm</name>
    <dbReference type="NCBI Taxonomy" id="6319"/>
    <lineage>
        <taxon>Eukaryota</taxon>
        <taxon>Metazoa</taxon>
        <taxon>Ecdysozoa</taxon>
        <taxon>Nematoda</taxon>
        <taxon>Chromadorea</taxon>
        <taxon>Rhabditida</taxon>
        <taxon>Rhabditina</taxon>
        <taxon>Rhabditomorpha</taxon>
        <taxon>Strongyloidea</taxon>
        <taxon>Trichostrongylidae</taxon>
        <taxon>Trichostrongylus</taxon>
    </lineage>
</organism>
<dbReference type="AlphaFoldDB" id="A0AAN8G150"/>
<dbReference type="EMBL" id="WIXE01006520">
    <property type="protein sequence ID" value="KAK5981220.1"/>
    <property type="molecule type" value="Genomic_DNA"/>
</dbReference>
<gene>
    <name evidence="4" type="ORF">GCK32_019511</name>
</gene>
<feature type="non-terminal residue" evidence="4">
    <location>
        <position position="133"/>
    </location>
</feature>